<accession>A0A7X9U475</accession>
<dbReference type="AlphaFoldDB" id="A0A7X9U475"/>
<evidence type="ECO:0000313" key="1">
    <source>
        <dbReference type="EMBL" id="NMF47275.1"/>
    </source>
</evidence>
<reference evidence="1 2" key="1">
    <citation type="submission" date="2020-04" db="EMBL/GenBank/DDBJ databases">
        <title>Genome Sequencing and Assembley of Pseudoalteromonas artica.</title>
        <authorList>
            <person name="Akerly B."/>
            <person name="Cook G."/>
        </authorList>
    </citation>
    <scope>NUCLEOTIDE SEQUENCE [LARGE SCALE GENOMIC DNA]</scope>
    <source>
        <strain evidence="1 2">NEC-BIFX-0059</strain>
    </source>
</reference>
<name>A0A7X9U475_9GAMM</name>
<dbReference type="RefSeq" id="WP_170071087.1">
    <property type="nucleotide sequence ID" value="NZ_JABBCX010000001.1"/>
</dbReference>
<organism evidence="1 2">
    <name type="scientific">Pseudoalteromonas arctica</name>
    <dbReference type="NCBI Taxonomy" id="394751"/>
    <lineage>
        <taxon>Bacteria</taxon>
        <taxon>Pseudomonadati</taxon>
        <taxon>Pseudomonadota</taxon>
        <taxon>Gammaproteobacteria</taxon>
        <taxon>Alteromonadales</taxon>
        <taxon>Pseudoalteromonadaceae</taxon>
        <taxon>Pseudoalteromonas</taxon>
    </lineage>
</organism>
<dbReference type="Proteomes" id="UP000519126">
    <property type="component" value="Unassembled WGS sequence"/>
</dbReference>
<protein>
    <submittedName>
        <fullName evidence="1">GxxExxY protein</fullName>
    </submittedName>
</protein>
<dbReference type="NCBIfam" id="TIGR04256">
    <property type="entry name" value="GxxExxY"/>
    <property type="match status" value="1"/>
</dbReference>
<sequence>MDTDTLTKTVIGCAIEVHRNLGPGLLESSYEACLIYELSKIGLSAKNQVELPIYYKDQYINTGYRLDILLPNKLIIELKAVDKLLPIHSAQLITYMKLAEISTGLLINFNVLKLVDGIKRFNS</sequence>
<gene>
    <name evidence="1" type="ORF">HHL01_03610</name>
</gene>
<evidence type="ECO:0000313" key="2">
    <source>
        <dbReference type="Proteomes" id="UP000519126"/>
    </source>
</evidence>
<dbReference type="EMBL" id="JABBCX010000001">
    <property type="protein sequence ID" value="NMF47275.1"/>
    <property type="molecule type" value="Genomic_DNA"/>
</dbReference>
<comment type="caution">
    <text evidence="1">The sequence shown here is derived from an EMBL/GenBank/DDBJ whole genome shotgun (WGS) entry which is preliminary data.</text>
</comment>
<dbReference type="InterPro" id="IPR026350">
    <property type="entry name" value="GxxExxY"/>
</dbReference>
<proteinExistence type="predicted"/>
<dbReference type="Pfam" id="PF13366">
    <property type="entry name" value="PDDEXK_3"/>
    <property type="match status" value="1"/>
</dbReference>